<evidence type="ECO:0000256" key="7">
    <source>
        <dbReference type="ARBA" id="ARBA00048743"/>
    </source>
</evidence>
<comment type="caution">
    <text evidence="10">The sequence shown here is derived from an EMBL/GenBank/DDBJ whole genome shotgun (WGS) entry which is preliminary data.</text>
</comment>
<evidence type="ECO:0000313" key="11">
    <source>
        <dbReference type="Proteomes" id="UP000781104"/>
    </source>
</evidence>
<dbReference type="Proteomes" id="UP000781104">
    <property type="component" value="Unassembled WGS sequence"/>
</dbReference>
<dbReference type="HAMAP" id="MF_00165">
    <property type="entry name" value="Thymidylate_kinase"/>
    <property type="match status" value="1"/>
</dbReference>
<dbReference type="InterPro" id="IPR018095">
    <property type="entry name" value="Thymidylate_kin_CS"/>
</dbReference>
<keyword evidence="3 8" id="KW-0545">Nucleotide biosynthesis</keyword>
<dbReference type="InterPro" id="IPR039430">
    <property type="entry name" value="Thymidylate_kin-like_dom"/>
</dbReference>
<evidence type="ECO:0000256" key="3">
    <source>
        <dbReference type="ARBA" id="ARBA00022727"/>
    </source>
</evidence>
<evidence type="ECO:0000256" key="1">
    <source>
        <dbReference type="ARBA" id="ARBA00009776"/>
    </source>
</evidence>
<comment type="catalytic activity">
    <reaction evidence="7 8">
        <text>dTMP + ATP = dTDP + ADP</text>
        <dbReference type="Rhea" id="RHEA:13517"/>
        <dbReference type="ChEBI" id="CHEBI:30616"/>
        <dbReference type="ChEBI" id="CHEBI:58369"/>
        <dbReference type="ChEBI" id="CHEBI:63528"/>
        <dbReference type="ChEBI" id="CHEBI:456216"/>
        <dbReference type="EC" id="2.7.4.9"/>
    </reaction>
</comment>
<dbReference type="PANTHER" id="PTHR10344:SF4">
    <property type="entry name" value="UMP-CMP KINASE 2, MITOCHONDRIAL"/>
    <property type="match status" value="1"/>
</dbReference>
<evidence type="ECO:0000256" key="8">
    <source>
        <dbReference type="HAMAP-Rule" id="MF_00165"/>
    </source>
</evidence>
<dbReference type="Gene3D" id="3.40.50.300">
    <property type="entry name" value="P-loop containing nucleotide triphosphate hydrolases"/>
    <property type="match status" value="1"/>
</dbReference>
<keyword evidence="11" id="KW-1185">Reference proteome</keyword>
<keyword evidence="5 8" id="KW-0418">Kinase</keyword>
<sequence>MFIVIEGCEGAGKSSLAQLLANKLITAGKSVVSTREPGGSVLGEKLRQWILDPQPPNSPHAELFLFLASRAQHISEIILPALDLGKIVICERFHDSTIVYQGIAEGLGEDYVANLCYRVVGNESFLPDLTCLLDIPVTEGIERKQRQKALDKFENKPLEYHSQVREGFLSLARKNINSYLVLDGTMPIEESLSKVYLRIQNLSYETSC</sequence>
<dbReference type="GO" id="GO:0004798">
    <property type="term" value="F:dTMP kinase activity"/>
    <property type="evidence" value="ECO:0007669"/>
    <property type="project" value="UniProtKB-EC"/>
</dbReference>
<evidence type="ECO:0000256" key="6">
    <source>
        <dbReference type="ARBA" id="ARBA00022840"/>
    </source>
</evidence>
<keyword evidence="2 8" id="KW-0808">Transferase</keyword>
<gene>
    <name evidence="8" type="primary">tmk</name>
    <name evidence="10" type="ORF">JG731_02555</name>
</gene>
<dbReference type="NCBIfam" id="TIGR00041">
    <property type="entry name" value="DTMP_kinase"/>
    <property type="match status" value="1"/>
</dbReference>
<evidence type="ECO:0000256" key="5">
    <source>
        <dbReference type="ARBA" id="ARBA00022777"/>
    </source>
</evidence>
<proteinExistence type="inferred from homology"/>
<dbReference type="Pfam" id="PF02223">
    <property type="entry name" value="Thymidylate_kin"/>
    <property type="match status" value="1"/>
</dbReference>
<protein>
    <recommendedName>
        <fullName evidence="8">Thymidylate kinase</fullName>
        <ecNumber evidence="8">2.7.4.9</ecNumber>
    </recommendedName>
    <alternativeName>
        <fullName evidence="8">dTMP kinase</fullName>
    </alternativeName>
</protein>
<feature type="domain" description="Thymidylate kinase-like" evidence="9">
    <location>
        <begin position="5"/>
        <end position="193"/>
    </location>
</feature>
<evidence type="ECO:0000259" key="9">
    <source>
        <dbReference type="Pfam" id="PF02223"/>
    </source>
</evidence>
<feature type="binding site" evidence="8">
    <location>
        <begin position="7"/>
        <end position="14"/>
    </location>
    <ligand>
        <name>ATP</name>
        <dbReference type="ChEBI" id="CHEBI:30616"/>
    </ligand>
</feature>
<dbReference type="SUPFAM" id="SSF52540">
    <property type="entry name" value="P-loop containing nucleoside triphosphate hydrolases"/>
    <property type="match status" value="1"/>
</dbReference>
<keyword evidence="4 8" id="KW-0547">Nucleotide-binding</keyword>
<name>A0ABS7IUS2_9CHLA</name>
<organism evidence="10 11">
    <name type="scientific">Chlamydia gallinacea</name>
    <dbReference type="NCBI Taxonomy" id="1457153"/>
    <lineage>
        <taxon>Bacteria</taxon>
        <taxon>Pseudomonadati</taxon>
        <taxon>Chlamydiota</taxon>
        <taxon>Chlamydiia</taxon>
        <taxon>Chlamydiales</taxon>
        <taxon>Chlamydiaceae</taxon>
        <taxon>Chlamydia/Chlamydophila group</taxon>
        <taxon>Chlamydia</taxon>
    </lineage>
</organism>
<dbReference type="CDD" id="cd01672">
    <property type="entry name" value="TMPK"/>
    <property type="match status" value="1"/>
</dbReference>
<comment type="function">
    <text evidence="8">Phosphorylation of dTMP to form dTDP in both de novo and salvage pathways of dTTP synthesis.</text>
</comment>
<dbReference type="EMBL" id="JAEMHH010000013">
    <property type="protein sequence ID" value="MBX6680230.1"/>
    <property type="molecule type" value="Genomic_DNA"/>
</dbReference>
<accession>A0ABS7IUS2</accession>
<evidence type="ECO:0000313" key="10">
    <source>
        <dbReference type="EMBL" id="MBX6680230.1"/>
    </source>
</evidence>
<dbReference type="EC" id="2.7.4.9" evidence="8"/>
<evidence type="ECO:0000256" key="4">
    <source>
        <dbReference type="ARBA" id="ARBA00022741"/>
    </source>
</evidence>
<dbReference type="InterPro" id="IPR018094">
    <property type="entry name" value="Thymidylate_kinase"/>
</dbReference>
<dbReference type="RefSeq" id="WP_077974641.1">
    <property type="nucleotide sequence ID" value="NZ_CALUPS010000001.1"/>
</dbReference>
<reference evidence="10 11" key="1">
    <citation type="journal article" date="2021" name="Sci. Rep.">
        <title>Genetic and phenotypic analysis of the pathogenic potential of two novel Chlamydia gallinacea strains compared to Chlamydia psittaci.</title>
        <authorList>
            <person name="Heijne M."/>
            <person name="Jelocnik M."/>
            <person name="Umanets A."/>
            <person name="Brouwer M.S.M."/>
            <person name="Dinkla A."/>
            <person name="Harders F."/>
            <person name="van Keulen L.J.M."/>
            <person name="Roest H.J."/>
            <person name="Schaafsma F."/>
            <person name="Velkers F.C."/>
            <person name="van der Goot J.A."/>
            <person name="Pannekoek Y."/>
            <person name="Koets A.P."/>
        </authorList>
    </citation>
    <scope>NUCLEOTIDE SEQUENCE [LARGE SCALE GENOMIC DNA]</scope>
    <source>
        <strain evidence="10 11">NL_F725</strain>
    </source>
</reference>
<evidence type="ECO:0000256" key="2">
    <source>
        <dbReference type="ARBA" id="ARBA00022679"/>
    </source>
</evidence>
<dbReference type="InterPro" id="IPR027417">
    <property type="entry name" value="P-loop_NTPase"/>
</dbReference>
<dbReference type="PANTHER" id="PTHR10344">
    <property type="entry name" value="THYMIDYLATE KINASE"/>
    <property type="match status" value="1"/>
</dbReference>
<keyword evidence="6 8" id="KW-0067">ATP-binding</keyword>
<comment type="similarity">
    <text evidence="1 8">Belongs to the thymidylate kinase family.</text>
</comment>
<dbReference type="PROSITE" id="PS01331">
    <property type="entry name" value="THYMIDYLATE_KINASE"/>
    <property type="match status" value="1"/>
</dbReference>